<gene>
    <name evidence="1" type="ORF">AXF13_10715</name>
</gene>
<dbReference type="RefSeq" id="WP_062253187.1">
    <property type="nucleotide sequence ID" value="NZ_CP014229.1"/>
</dbReference>
<dbReference type="InterPro" id="IPR011051">
    <property type="entry name" value="RmlC_Cupin_sf"/>
</dbReference>
<protein>
    <submittedName>
        <fullName evidence="1">Uncharacterized protein</fullName>
    </submittedName>
</protein>
<dbReference type="AlphaFoldDB" id="A0A0X8JL25"/>
<proteinExistence type="predicted"/>
<evidence type="ECO:0000313" key="2">
    <source>
        <dbReference type="Proteomes" id="UP000069241"/>
    </source>
</evidence>
<reference evidence="2" key="1">
    <citation type="submission" date="2016-02" db="EMBL/GenBank/DDBJ databases">
        <authorList>
            <person name="Holder M.E."/>
            <person name="Ajami N.J."/>
            <person name="Petrosino J.F."/>
        </authorList>
    </citation>
    <scope>NUCLEOTIDE SEQUENCE [LARGE SCALE GENOMIC DNA]</scope>
    <source>
        <strain evidence="2">CCUG 45958</strain>
    </source>
</reference>
<sequence>MTDIVSIRHGDELLAIIIPAAYHADGIQFFTPGTFSQQLGYMSHPAGYEILPHDHNPVPRTVEWTQEVLFVRSGKVRMDIYAPGSRVYLESRKLLPGDIVLLAHGGHGFVMLEPSEMIEVKQGPYAAEQDKERFSSVSENCIIIRD</sequence>
<dbReference type="EMBL" id="CP014229">
    <property type="protein sequence ID" value="AMD90552.1"/>
    <property type="molecule type" value="Genomic_DNA"/>
</dbReference>
<evidence type="ECO:0000313" key="1">
    <source>
        <dbReference type="EMBL" id="AMD90552.1"/>
    </source>
</evidence>
<dbReference type="KEGG" id="dfi:AXF13_10715"/>
<accession>A0A0X8JL25</accession>
<keyword evidence="2" id="KW-1185">Reference proteome</keyword>
<dbReference type="STRING" id="44742.AXF13_10715"/>
<dbReference type="Proteomes" id="UP000069241">
    <property type="component" value="Chromosome"/>
</dbReference>
<dbReference type="SUPFAM" id="SSF51182">
    <property type="entry name" value="RmlC-like cupins"/>
    <property type="match status" value="1"/>
</dbReference>
<organism evidence="1 2">
    <name type="scientific">Desulfovibrio fairfieldensis</name>
    <dbReference type="NCBI Taxonomy" id="44742"/>
    <lineage>
        <taxon>Bacteria</taxon>
        <taxon>Pseudomonadati</taxon>
        <taxon>Thermodesulfobacteriota</taxon>
        <taxon>Desulfovibrionia</taxon>
        <taxon>Desulfovibrionales</taxon>
        <taxon>Desulfovibrionaceae</taxon>
        <taxon>Desulfovibrio</taxon>
    </lineage>
</organism>
<name>A0A0X8JL25_9BACT</name>